<dbReference type="EMBL" id="JACIJF010000013">
    <property type="protein sequence ID" value="MBB5712172.1"/>
    <property type="molecule type" value="Genomic_DNA"/>
</dbReference>
<dbReference type="AlphaFoldDB" id="A0A840YRG8"/>
<sequence length="41" mass="4553">MKLVGVDPRRTTIATLQLGSRRAVLKDQLPPADRARCTHPN</sequence>
<protein>
    <submittedName>
        <fullName evidence="1">Uncharacterized protein</fullName>
    </submittedName>
</protein>
<evidence type="ECO:0000313" key="2">
    <source>
        <dbReference type="Proteomes" id="UP000527143"/>
    </source>
</evidence>
<organism evidence="1 2">
    <name type="scientific">Sphingomonas xinjiangensis</name>
    <dbReference type="NCBI Taxonomy" id="643568"/>
    <lineage>
        <taxon>Bacteria</taxon>
        <taxon>Pseudomonadati</taxon>
        <taxon>Pseudomonadota</taxon>
        <taxon>Alphaproteobacteria</taxon>
        <taxon>Sphingomonadales</taxon>
        <taxon>Sphingomonadaceae</taxon>
        <taxon>Sphingomonas</taxon>
    </lineage>
</organism>
<reference evidence="1 2" key="1">
    <citation type="submission" date="2020-08" db="EMBL/GenBank/DDBJ databases">
        <title>Genomic Encyclopedia of Type Strains, Phase IV (KMG-IV): sequencing the most valuable type-strain genomes for metagenomic binning, comparative biology and taxonomic classification.</title>
        <authorList>
            <person name="Goeker M."/>
        </authorList>
    </citation>
    <scope>NUCLEOTIDE SEQUENCE [LARGE SCALE GENOMIC DNA]</scope>
    <source>
        <strain evidence="1 2">DSM 26736</strain>
    </source>
</reference>
<evidence type="ECO:0000313" key="1">
    <source>
        <dbReference type="EMBL" id="MBB5712172.1"/>
    </source>
</evidence>
<comment type="caution">
    <text evidence="1">The sequence shown here is derived from an EMBL/GenBank/DDBJ whole genome shotgun (WGS) entry which is preliminary data.</text>
</comment>
<accession>A0A840YRG8</accession>
<gene>
    <name evidence="1" type="ORF">FHT02_003429</name>
</gene>
<dbReference type="Proteomes" id="UP000527143">
    <property type="component" value="Unassembled WGS sequence"/>
</dbReference>
<keyword evidence="2" id="KW-1185">Reference proteome</keyword>
<name>A0A840YRG8_9SPHN</name>
<proteinExistence type="predicted"/>